<dbReference type="InterPro" id="IPR051477">
    <property type="entry name" value="Expansin_CellWall"/>
</dbReference>
<evidence type="ECO:0000313" key="4">
    <source>
        <dbReference type="EMBL" id="KAK8052669.1"/>
    </source>
</evidence>
<reference evidence="4 5" key="1">
    <citation type="submission" date="2023-01" db="EMBL/GenBank/DDBJ databases">
        <title>Analysis of 21 Apiospora genomes using comparative genomics revels a genus with tremendous synthesis potential of carbohydrate active enzymes and secondary metabolites.</title>
        <authorList>
            <person name="Sorensen T."/>
        </authorList>
    </citation>
    <scope>NUCLEOTIDE SEQUENCE [LARGE SCALE GENOMIC DNA]</scope>
    <source>
        <strain evidence="4 5">CBS 83171</strain>
    </source>
</reference>
<dbReference type="CDD" id="cd22271">
    <property type="entry name" value="DPBB_EXP_N-like"/>
    <property type="match status" value="1"/>
</dbReference>
<feature type="chain" id="PRO_5047443209" evidence="2">
    <location>
        <begin position="26"/>
        <end position="244"/>
    </location>
</feature>
<evidence type="ECO:0000313" key="5">
    <source>
        <dbReference type="Proteomes" id="UP001446871"/>
    </source>
</evidence>
<dbReference type="PANTHER" id="PTHR31836">
    <property type="match status" value="1"/>
</dbReference>
<feature type="signal peptide" evidence="2">
    <location>
        <begin position="1"/>
        <end position="25"/>
    </location>
</feature>
<dbReference type="SUPFAM" id="SSF49590">
    <property type="entry name" value="PHL pollen allergen"/>
    <property type="match status" value="1"/>
</dbReference>
<comment type="caution">
    <text evidence="4">The sequence shown here is derived from an EMBL/GenBank/DDBJ whole genome shotgun (WGS) entry which is preliminary data.</text>
</comment>
<dbReference type="InterPro" id="IPR009009">
    <property type="entry name" value="RlpA-like_DPBB"/>
</dbReference>
<accession>A0ABR1U3Y6</accession>
<dbReference type="Gene3D" id="2.40.40.10">
    <property type="entry name" value="RlpA-like domain"/>
    <property type="match status" value="1"/>
</dbReference>
<name>A0ABR1U3Y6_9PEZI</name>
<dbReference type="PROSITE" id="PS50842">
    <property type="entry name" value="EXPANSIN_EG45"/>
    <property type="match status" value="1"/>
</dbReference>
<proteinExistence type="predicted"/>
<dbReference type="SUPFAM" id="SSF50685">
    <property type="entry name" value="Barwin-like endoglucanases"/>
    <property type="match status" value="1"/>
</dbReference>
<keyword evidence="5" id="KW-1185">Reference proteome</keyword>
<dbReference type="Gene3D" id="2.60.40.760">
    <property type="entry name" value="Expansin, cellulose-binding-like domain"/>
    <property type="match status" value="1"/>
</dbReference>
<dbReference type="NCBIfam" id="NF041144">
    <property type="entry name" value="expansin_EXLX1"/>
    <property type="match status" value="1"/>
</dbReference>
<keyword evidence="1 2" id="KW-0732">Signal</keyword>
<gene>
    <name evidence="4" type="ORF">PG996_011970</name>
</gene>
<sequence length="244" mass="25786">MQRTFMFRSLGTLLVLSVVIPLNAALLHQLGDVSTTLSPNGTLSAPVTGKASYTGGNLSGGKCMLSTYQLPAGILGTALSAAVWDSSYHCGECVNVTNSKGKSVTVMVVDICTPCEPTRLNLFQDAFAQLADLSKGIIDVTYTYIPCGISGTPLRLRNKAGTSAWWFSMQVLGADVPVQSLEVSTDGGLAWQPTARQEYNFFENPRGFGADTVDVRVTGETGKSVVVHGVSMEPNLEVTASGNV</sequence>
<dbReference type="Pfam" id="PF03330">
    <property type="entry name" value="DPBB_1"/>
    <property type="match status" value="1"/>
</dbReference>
<dbReference type="InterPro" id="IPR049818">
    <property type="entry name" value="Expansin_EXLX1-like"/>
</dbReference>
<evidence type="ECO:0000256" key="2">
    <source>
        <dbReference type="SAM" id="SignalP"/>
    </source>
</evidence>
<dbReference type="InterPro" id="IPR036749">
    <property type="entry name" value="Expansin_CBD_sf"/>
</dbReference>
<dbReference type="EMBL" id="JAQQWM010000008">
    <property type="protein sequence ID" value="KAK8052669.1"/>
    <property type="molecule type" value="Genomic_DNA"/>
</dbReference>
<dbReference type="PANTHER" id="PTHR31836:SF21">
    <property type="entry name" value="EXPANSIN-LIKE PROTEIN 7"/>
    <property type="match status" value="1"/>
</dbReference>
<dbReference type="Proteomes" id="UP001446871">
    <property type="component" value="Unassembled WGS sequence"/>
</dbReference>
<organism evidence="4 5">
    <name type="scientific">Apiospora saccharicola</name>
    <dbReference type="NCBI Taxonomy" id="335842"/>
    <lineage>
        <taxon>Eukaryota</taxon>
        <taxon>Fungi</taxon>
        <taxon>Dikarya</taxon>
        <taxon>Ascomycota</taxon>
        <taxon>Pezizomycotina</taxon>
        <taxon>Sordariomycetes</taxon>
        <taxon>Xylariomycetidae</taxon>
        <taxon>Amphisphaeriales</taxon>
        <taxon>Apiosporaceae</taxon>
        <taxon>Apiospora</taxon>
    </lineage>
</organism>
<evidence type="ECO:0000259" key="3">
    <source>
        <dbReference type="PROSITE" id="PS50842"/>
    </source>
</evidence>
<evidence type="ECO:0000256" key="1">
    <source>
        <dbReference type="ARBA" id="ARBA00022729"/>
    </source>
</evidence>
<feature type="domain" description="Expansin-like EG45" evidence="3">
    <location>
        <begin position="55"/>
        <end position="152"/>
    </location>
</feature>
<protein>
    <submittedName>
        <fullName evidence="4">Carbohydrate-binding module family 63 protein</fullName>
    </submittedName>
</protein>
<dbReference type="InterPro" id="IPR036908">
    <property type="entry name" value="RlpA-like_sf"/>
</dbReference>
<dbReference type="InterPro" id="IPR007112">
    <property type="entry name" value="Expansin/allergen_DPBB_dom"/>
</dbReference>